<gene>
    <name evidence="7" type="ORF">Fuma_02128</name>
</gene>
<dbReference type="Pfam" id="PF13385">
    <property type="entry name" value="Laminin_G_3"/>
    <property type="match status" value="1"/>
</dbReference>
<dbReference type="SUPFAM" id="SSF46626">
    <property type="entry name" value="Cytochrome c"/>
    <property type="match status" value="1"/>
</dbReference>
<evidence type="ECO:0000256" key="5">
    <source>
        <dbReference type="SAM" id="SignalP"/>
    </source>
</evidence>
<dbReference type="STRING" id="1891926.Fuma_02128"/>
<dbReference type="KEGG" id="fmr:Fuma_02128"/>
<dbReference type="RefSeq" id="WP_077024129.1">
    <property type="nucleotide sequence ID" value="NZ_CP017641.1"/>
</dbReference>
<evidence type="ECO:0000259" key="6">
    <source>
        <dbReference type="PROSITE" id="PS51007"/>
    </source>
</evidence>
<dbReference type="InterPro" id="IPR011444">
    <property type="entry name" value="DUF1549"/>
</dbReference>
<dbReference type="InterPro" id="IPR036909">
    <property type="entry name" value="Cyt_c-like_dom_sf"/>
</dbReference>
<dbReference type="Pfam" id="PF07583">
    <property type="entry name" value="PSCyt2"/>
    <property type="match status" value="1"/>
</dbReference>
<dbReference type="GO" id="GO:0046872">
    <property type="term" value="F:metal ion binding"/>
    <property type="evidence" value="ECO:0007669"/>
    <property type="project" value="UniProtKB-KW"/>
</dbReference>
<dbReference type="Gene3D" id="2.60.120.200">
    <property type="match status" value="1"/>
</dbReference>
<feature type="chain" id="PRO_5012026580" evidence="5">
    <location>
        <begin position="22"/>
        <end position="1200"/>
    </location>
</feature>
<dbReference type="InterPro" id="IPR009056">
    <property type="entry name" value="Cyt_c-like_dom"/>
</dbReference>
<keyword evidence="5" id="KW-0732">Signal</keyword>
<accession>A0A1P8WER6</accession>
<evidence type="ECO:0000313" key="8">
    <source>
        <dbReference type="Proteomes" id="UP000187735"/>
    </source>
</evidence>
<dbReference type="InterPro" id="IPR022655">
    <property type="entry name" value="DUF1553"/>
</dbReference>
<dbReference type="PANTHER" id="PTHR35889">
    <property type="entry name" value="CYCLOINULO-OLIGOSACCHARIDE FRUCTANOTRANSFERASE-RELATED"/>
    <property type="match status" value="1"/>
</dbReference>
<dbReference type="OrthoDB" id="289126at2"/>
<dbReference type="Proteomes" id="UP000187735">
    <property type="component" value="Chromosome"/>
</dbReference>
<evidence type="ECO:0000256" key="2">
    <source>
        <dbReference type="ARBA" id="ARBA00022723"/>
    </source>
</evidence>
<feature type="signal peptide" evidence="5">
    <location>
        <begin position="1"/>
        <end position="21"/>
    </location>
</feature>
<dbReference type="Pfam" id="PF07587">
    <property type="entry name" value="PSD1"/>
    <property type="match status" value="1"/>
</dbReference>
<dbReference type="SUPFAM" id="SSF49899">
    <property type="entry name" value="Concanavalin A-like lectins/glucanases"/>
    <property type="match status" value="1"/>
</dbReference>
<dbReference type="GO" id="GO:0009055">
    <property type="term" value="F:electron transfer activity"/>
    <property type="evidence" value="ECO:0007669"/>
    <property type="project" value="InterPro"/>
</dbReference>
<dbReference type="AlphaFoldDB" id="A0A1P8WER6"/>
<dbReference type="PANTHER" id="PTHR35889:SF3">
    <property type="entry name" value="F-BOX DOMAIN-CONTAINING PROTEIN"/>
    <property type="match status" value="1"/>
</dbReference>
<organism evidence="7 8">
    <name type="scientific">Fuerstiella marisgermanici</name>
    <dbReference type="NCBI Taxonomy" id="1891926"/>
    <lineage>
        <taxon>Bacteria</taxon>
        <taxon>Pseudomonadati</taxon>
        <taxon>Planctomycetota</taxon>
        <taxon>Planctomycetia</taxon>
        <taxon>Planctomycetales</taxon>
        <taxon>Planctomycetaceae</taxon>
        <taxon>Fuerstiella</taxon>
    </lineage>
</organism>
<keyword evidence="2 4" id="KW-0479">Metal-binding</keyword>
<keyword evidence="3 4" id="KW-0408">Iron</keyword>
<protein>
    <submittedName>
        <fullName evidence="7">Planctomycete cytochrome C</fullName>
    </submittedName>
</protein>
<name>A0A1P8WER6_9PLAN</name>
<feature type="domain" description="Cytochrome c" evidence="6">
    <location>
        <begin position="533"/>
        <end position="623"/>
    </location>
</feature>
<dbReference type="Gene3D" id="1.10.760.10">
    <property type="entry name" value="Cytochrome c-like domain"/>
    <property type="match status" value="1"/>
</dbReference>
<dbReference type="PROSITE" id="PS51007">
    <property type="entry name" value="CYTC"/>
    <property type="match status" value="1"/>
</dbReference>
<evidence type="ECO:0000256" key="4">
    <source>
        <dbReference type="PROSITE-ProRule" id="PRU00433"/>
    </source>
</evidence>
<evidence type="ECO:0000256" key="1">
    <source>
        <dbReference type="ARBA" id="ARBA00022617"/>
    </source>
</evidence>
<dbReference type="GO" id="GO:0020037">
    <property type="term" value="F:heme binding"/>
    <property type="evidence" value="ECO:0007669"/>
    <property type="project" value="InterPro"/>
</dbReference>
<reference evidence="7 8" key="1">
    <citation type="journal article" date="2016" name="Front. Microbiol.">
        <title>Fuerstia marisgermanicae gen. nov., sp. nov., an Unusual Member of the Phylum Planctomycetes from the German Wadden Sea.</title>
        <authorList>
            <person name="Kohn T."/>
            <person name="Heuer A."/>
            <person name="Jogler M."/>
            <person name="Vollmers J."/>
            <person name="Boedeker C."/>
            <person name="Bunk B."/>
            <person name="Rast P."/>
            <person name="Borchert D."/>
            <person name="Glockner I."/>
            <person name="Freese H.M."/>
            <person name="Klenk H.P."/>
            <person name="Overmann J."/>
            <person name="Kaster A.K."/>
            <person name="Rohde M."/>
            <person name="Wiegand S."/>
            <person name="Jogler C."/>
        </authorList>
    </citation>
    <scope>NUCLEOTIDE SEQUENCE [LARGE SCALE GENOMIC DNA]</scope>
    <source>
        <strain evidence="7 8">NH11</strain>
    </source>
</reference>
<evidence type="ECO:0000256" key="3">
    <source>
        <dbReference type="ARBA" id="ARBA00023004"/>
    </source>
</evidence>
<sequence precursor="true">MNKIQFRLVLLAVAVCTNAFAEDAGTVAQWRFENSEDLPGEIVGGAEVVDSQLQQPRYPDFASGNKVLQLKAPAWLRIADDAEESQFDFDNGDAVTFEAWVRVDLMTDNVYLMGKGRTGKSGQKALNQNWAFRLRKYKGATCVNFLFRSRKTDDHPGDWHRWTSTEGFSSGSRWHHVAVSYKFGEPESIRGFIDGKEVKGAWDMGGPTKQPPVVDDDDVWIGSSMGGSKGNSLHGAIDNLIIHRRELPRDELLSRFRWTPPPLVAPTIPKGKVVVQLFGPLDSISRIPLVADEPLTEWQQDEMGFVRLPHKYDSWGVREDWGNTLLVRSWMDIELPKGEYQLLARSRGMAQLKIDGKLVLTTPVQKSRAGAHHVVDDLPKVPVQGMRPHAMNVREELATFTSDGKPHRIMYDMILGGPRYRTEFGEACLAIAQADGMFHLLSETSQYPLTDEGWQAFAANESARLDEMDRAARQSENPTLAEYWSKRHSAAKDSLQQNADIPKIDDLIASRIADVNQKAAAQANTPSSADAAFFTEHIQPIFDAHCTRCHGAKEKGGLLVVNRDRLLAGGESGQAAVVPGKPHESYLFELVSAATDDYRMPPKGDGLSAKEVSAVQKWIADGAAMPSDSVKAISQPAIVDDHTFLRRIFIDTVGVPPTLEEANAFLADTADNRREKQIDRLLQDDRWADNWVGYWQDVLAENPNLLKPTLNNTGPFRFWIHEALTDNKPIDRFATELILMRGSTWGGGAAGFSVASQNDVPMAAKSHVIGTAFLGVNMKCARCHDAPYHDWKQADLFQMAAMLDRKDLKLPATSTVPAAFFEKQERQSLIEVSLKVGSDIKAHFPFAELAPQVEEELLLNPNDTREQLAAQVTASRRFAEVIANRIWKRFMGAGLVEPVDDWEGNPPSDPELLAALADTLINVNYDLKQFARSIFTSDVYQRIALDQPSHRERHFAGPYRRRMSAEQIVDSAFHAVGQQMQTEELTMDIEATLPPNTFLNFGQPQRSWEFTTLANERDRPSLALPRIQAVVDVLKAFGWRNSRPEPETDREETPNLIQPGVLSNGTLGIWLTRLTDDSGLTALMLQDQTVDQLVDALFLNVLTRPPTDAEKDQFVKLLTPGYENRIIPQALLTPPDAPPRFRHVSWSNHLNIEANVIKVQMQELVRQGPPATRYLASEWRERAEDAVWSLLNSPEMVLVP</sequence>
<evidence type="ECO:0000313" key="7">
    <source>
        <dbReference type="EMBL" id="APZ92517.1"/>
    </source>
</evidence>
<keyword evidence="1 4" id="KW-0349">Heme</keyword>
<proteinExistence type="predicted"/>
<keyword evidence="8" id="KW-1185">Reference proteome</keyword>
<dbReference type="Pfam" id="PF07635">
    <property type="entry name" value="PSCyt1"/>
    <property type="match status" value="1"/>
</dbReference>
<dbReference type="EMBL" id="CP017641">
    <property type="protein sequence ID" value="APZ92517.1"/>
    <property type="molecule type" value="Genomic_DNA"/>
</dbReference>
<dbReference type="InterPro" id="IPR011429">
    <property type="entry name" value="Cyt_c_Planctomycete-type"/>
</dbReference>
<dbReference type="InterPro" id="IPR013320">
    <property type="entry name" value="ConA-like_dom_sf"/>
</dbReference>